<evidence type="ECO:0000313" key="2">
    <source>
        <dbReference type="EMBL" id="CAD7435528.1"/>
    </source>
</evidence>
<evidence type="ECO:0000256" key="1">
    <source>
        <dbReference type="SAM" id="MobiDB-lite"/>
    </source>
</evidence>
<feature type="compositionally biased region" description="Acidic residues" evidence="1">
    <location>
        <begin position="78"/>
        <end position="106"/>
    </location>
</feature>
<accession>A0A7R9EK55</accession>
<reference evidence="2" key="1">
    <citation type="submission" date="2020-11" db="EMBL/GenBank/DDBJ databases">
        <authorList>
            <person name="Tran Van P."/>
        </authorList>
    </citation>
    <scope>NUCLEOTIDE SEQUENCE</scope>
</reference>
<proteinExistence type="predicted"/>
<dbReference type="EMBL" id="OB800704">
    <property type="protein sequence ID" value="CAD7435528.1"/>
    <property type="molecule type" value="Genomic_DNA"/>
</dbReference>
<name>A0A7R9EK55_9NEOP</name>
<feature type="region of interest" description="Disordered" evidence="1">
    <location>
        <begin position="78"/>
        <end position="116"/>
    </location>
</feature>
<organism evidence="2">
    <name type="scientific">Timema monikensis</name>
    <dbReference type="NCBI Taxonomy" id="170555"/>
    <lineage>
        <taxon>Eukaryota</taxon>
        <taxon>Metazoa</taxon>
        <taxon>Ecdysozoa</taxon>
        <taxon>Arthropoda</taxon>
        <taxon>Hexapoda</taxon>
        <taxon>Insecta</taxon>
        <taxon>Pterygota</taxon>
        <taxon>Neoptera</taxon>
        <taxon>Polyneoptera</taxon>
        <taxon>Phasmatodea</taxon>
        <taxon>Timematodea</taxon>
        <taxon>Timematoidea</taxon>
        <taxon>Timematidae</taxon>
        <taxon>Timema</taxon>
    </lineage>
</organism>
<dbReference type="AlphaFoldDB" id="A0A7R9EK55"/>
<gene>
    <name evidence="2" type="ORF">TMSB3V08_LOCUS12174</name>
</gene>
<protein>
    <submittedName>
        <fullName evidence="2">Uncharacterized protein</fullName>
    </submittedName>
</protein>
<sequence>MASAEKRLGTTVLKVQGQLHIAQVDKCYLVVLIDEKTPLFIEEIKKDDDGSINCYKIGALVLIENVDPGECEVDVLEEDDVMDDEQNVDSEDDADYVANSEYEDSGSDYNISPAVK</sequence>